<reference evidence="3 4" key="1">
    <citation type="submission" date="2019-06" db="EMBL/GenBank/DDBJ databases">
        <title>Sequencing the genomes of 1000 actinobacteria strains.</title>
        <authorList>
            <person name="Klenk H.-P."/>
        </authorList>
    </citation>
    <scope>NUCLEOTIDE SEQUENCE [LARGE SCALE GENOMIC DNA]</scope>
    <source>
        <strain evidence="3 4">DSM 41929</strain>
    </source>
</reference>
<keyword evidence="4" id="KW-1185">Reference proteome</keyword>
<feature type="domain" description="Trypsin-co-occurring" evidence="2">
    <location>
        <begin position="7"/>
        <end position="104"/>
    </location>
</feature>
<proteinExistence type="predicted"/>
<evidence type="ECO:0000259" key="2">
    <source>
        <dbReference type="Pfam" id="PF19493"/>
    </source>
</evidence>
<evidence type="ECO:0000313" key="4">
    <source>
        <dbReference type="Proteomes" id="UP000318103"/>
    </source>
</evidence>
<feature type="region of interest" description="Disordered" evidence="1">
    <location>
        <begin position="106"/>
        <end position="130"/>
    </location>
</feature>
<name>A0A542UJX2_9ACTN</name>
<dbReference type="EMBL" id="VFNX01000001">
    <property type="protein sequence ID" value="TQK99377.1"/>
    <property type="molecule type" value="Genomic_DNA"/>
</dbReference>
<evidence type="ECO:0000256" key="1">
    <source>
        <dbReference type="SAM" id="MobiDB-lite"/>
    </source>
</evidence>
<dbReference type="RefSeq" id="WP_055704155.1">
    <property type="nucleotide sequence ID" value="NZ_JBPJFI010000001.1"/>
</dbReference>
<dbReference type="InterPro" id="IPR045794">
    <property type="entry name" value="Trypco1"/>
</dbReference>
<protein>
    <recommendedName>
        <fullName evidence="2">Trypsin-co-occurring domain-containing protein</fullName>
    </recommendedName>
</protein>
<accession>A0A542UJX2</accession>
<dbReference type="NCBIfam" id="NF041216">
    <property type="entry name" value="CU044_2847_fam"/>
    <property type="match status" value="1"/>
</dbReference>
<gene>
    <name evidence="3" type="ORF">FB563_4450</name>
</gene>
<dbReference type="OrthoDB" id="574243at2"/>
<feature type="region of interest" description="Disordered" evidence="1">
    <location>
        <begin position="21"/>
        <end position="41"/>
    </location>
</feature>
<dbReference type="Proteomes" id="UP000318103">
    <property type="component" value="Unassembled WGS sequence"/>
</dbReference>
<dbReference type="Pfam" id="PF19493">
    <property type="entry name" value="Trypco1"/>
    <property type="match status" value="1"/>
</dbReference>
<comment type="caution">
    <text evidence="3">The sequence shown here is derived from an EMBL/GenBank/DDBJ whole genome shotgun (WGS) entry which is preliminary data.</text>
</comment>
<evidence type="ECO:0000313" key="3">
    <source>
        <dbReference type="EMBL" id="TQK99377.1"/>
    </source>
</evidence>
<organism evidence="3 4">
    <name type="scientific">Streptomyces puniciscabiei</name>
    <dbReference type="NCBI Taxonomy" id="164348"/>
    <lineage>
        <taxon>Bacteria</taxon>
        <taxon>Bacillati</taxon>
        <taxon>Actinomycetota</taxon>
        <taxon>Actinomycetes</taxon>
        <taxon>Kitasatosporales</taxon>
        <taxon>Streptomycetaceae</taxon>
        <taxon>Streptomyces</taxon>
    </lineage>
</organism>
<dbReference type="AlphaFoldDB" id="A0A542UJX2"/>
<sequence>MGRLLEFTTEDGAVVVVESGEPGTGTRLVGRGGTGPAAQASSTFEGALDGVRSAAQSALRVFRDGSLRPDSVELEFGVKLTAEAGAVIAKGAAEGQLVVRLAWSSRPPGAEPAAAALPSATSSPEPTSHS</sequence>